<dbReference type="Proteomes" id="UP000303027">
    <property type="component" value="Unassembled WGS sequence"/>
</dbReference>
<comment type="caution">
    <text evidence="1">The sequence shown here is derived from an EMBL/GenBank/DDBJ whole genome shotgun (WGS) entry which is preliminary data.</text>
</comment>
<protein>
    <submittedName>
        <fullName evidence="1">Uncharacterized protein</fullName>
    </submittedName>
</protein>
<evidence type="ECO:0000313" key="2">
    <source>
        <dbReference type="Proteomes" id="UP000303027"/>
    </source>
</evidence>
<dbReference type="EMBL" id="BFXY01000069">
    <property type="protein sequence ID" value="GDH41901.1"/>
    <property type="molecule type" value="Genomic_DNA"/>
</dbReference>
<organism evidence="1 2">
    <name type="scientific">Escherichia coli</name>
    <dbReference type="NCBI Taxonomy" id="562"/>
    <lineage>
        <taxon>Bacteria</taxon>
        <taxon>Pseudomonadati</taxon>
        <taxon>Pseudomonadota</taxon>
        <taxon>Gammaproteobacteria</taxon>
        <taxon>Enterobacterales</taxon>
        <taxon>Enterobacteriaceae</taxon>
        <taxon>Escherichia</taxon>
    </lineage>
</organism>
<dbReference type="AlphaFoldDB" id="A0A4D0S301"/>
<proteinExistence type="predicted"/>
<accession>A0A4D0S301</accession>
<sequence>MLSSVRGVWRFIHSICSGSSPLMKYSVWLKGTYCSGFITSPWRAKIRPSLSRISAASLTDGSNSRLLYFSVLPIPGTAGGRRLLRITRALKASIFRPISPDCSSAVRRCMITVSMSGSFTGHRSPQVPRSAAATLCPHISRAINPRHLMVPPSFAGQYPAGFPG</sequence>
<evidence type="ECO:0000313" key="1">
    <source>
        <dbReference type="EMBL" id="GDH41901.1"/>
    </source>
</evidence>
<name>A0A4D0S301_ECOLX</name>
<reference evidence="1 2" key="1">
    <citation type="submission" date="2018-04" db="EMBL/GenBank/DDBJ databases">
        <title>Large scale genomics of bovine and human commensal E. coli to reveal the emerging process of EHEC.</title>
        <authorList>
            <person name="Arimizu Y."/>
            <person name="Ogura Y."/>
        </authorList>
    </citation>
    <scope>NUCLEOTIDE SEQUENCE [LARGE SCALE GENOMIC DNA]</scope>
    <source>
        <strain evidence="1 2">KK-P061</strain>
    </source>
</reference>
<gene>
    <name evidence="1" type="ORF">BvCmsKKP061_02227</name>
</gene>